<organism evidence="2 3">
    <name type="scientific">Microdochium trichocladiopsis</name>
    <dbReference type="NCBI Taxonomy" id="1682393"/>
    <lineage>
        <taxon>Eukaryota</taxon>
        <taxon>Fungi</taxon>
        <taxon>Dikarya</taxon>
        <taxon>Ascomycota</taxon>
        <taxon>Pezizomycotina</taxon>
        <taxon>Sordariomycetes</taxon>
        <taxon>Xylariomycetidae</taxon>
        <taxon>Xylariales</taxon>
        <taxon>Microdochiaceae</taxon>
        <taxon>Microdochium</taxon>
    </lineage>
</organism>
<reference evidence="2" key="1">
    <citation type="journal article" date="2021" name="Nat. Commun.">
        <title>Genetic determinants of endophytism in the Arabidopsis root mycobiome.</title>
        <authorList>
            <person name="Mesny F."/>
            <person name="Miyauchi S."/>
            <person name="Thiergart T."/>
            <person name="Pickel B."/>
            <person name="Atanasova L."/>
            <person name="Karlsson M."/>
            <person name="Huettel B."/>
            <person name="Barry K.W."/>
            <person name="Haridas S."/>
            <person name="Chen C."/>
            <person name="Bauer D."/>
            <person name="Andreopoulos W."/>
            <person name="Pangilinan J."/>
            <person name="LaButti K."/>
            <person name="Riley R."/>
            <person name="Lipzen A."/>
            <person name="Clum A."/>
            <person name="Drula E."/>
            <person name="Henrissat B."/>
            <person name="Kohler A."/>
            <person name="Grigoriev I.V."/>
            <person name="Martin F.M."/>
            <person name="Hacquard S."/>
        </authorList>
    </citation>
    <scope>NUCLEOTIDE SEQUENCE</scope>
    <source>
        <strain evidence="2">MPI-CAGE-CH-0230</strain>
    </source>
</reference>
<gene>
    <name evidence="2" type="ORF">B0I36DRAFT_395008</name>
</gene>
<dbReference type="EMBL" id="JAGTJQ010000011">
    <property type="protein sequence ID" value="KAH7018257.1"/>
    <property type="molecule type" value="Genomic_DNA"/>
</dbReference>
<name>A0A9P9BMX8_9PEZI</name>
<evidence type="ECO:0000313" key="2">
    <source>
        <dbReference type="EMBL" id="KAH7018257.1"/>
    </source>
</evidence>
<feature type="compositionally biased region" description="Polar residues" evidence="1">
    <location>
        <begin position="90"/>
        <end position="106"/>
    </location>
</feature>
<feature type="region of interest" description="Disordered" evidence="1">
    <location>
        <begin position="86"/>
        <end position="111"/>
    </location>
</feature>
<dbReference type="RefSeq" id="XP_046006524.1">
    <property type="nucleotide sequence ID" value="XM_046161515.1"/>
</dbReference>
<comment type="caution">
    <text evidence="2">The sequence shown here is derived from an EMBL/GenBank/DDBJ whole genome shotgun (WGS) entry which is preliminary data.</text>
</comment>
<protein>
    <submittedName>
        <fullName evidence="2">Uncharacterized protein</fullName>
    </submittedName>
</protein>
<sequence length="121" mass="12817">MKDTTTPKAAGTPRASSPTVQKPSDAAQPAPACEPESSTQKKKQETETYQRIKITSDGDAYVPLGSWARKSKATDDKSKCSNAAIEKPNVVSSKPAPSSCHNTSESPIDGEDVVIVRDGQN</sequence>
<accession>A0A9P9BMX8</accession>
<dbReference type="Proteomes" id="UP000756346">
    <property type="component" value="Unassembled WGS sequence"/>
</dbReference>
<feature type="compositionally biased region" description="Basic and acidic residues" evidence="1">
    <location>
        <begin position="42"/>
        <end position="51"/>
    </location>
</feature>
<dbReference type="GeneID" id="70191061"/>
<proteinExistence type="predicted"/>
<dbReference type="AlphaFoldDB" id="A0A9P9BMX8"/>
<keyword evidence="3" id="KW-1185">Reference proteome</keyword>
<feature type="region of interest" description="Disordered" evidence="1">
    <location>
        <begin position="1"/>
        <end position="51"/>
    </location>
</feature>
<evidence type="ECO:0000256" key="1">
    <source>
        <dbReference type="SAM" id="MobiDB-lite"/>
    </source>
</evidence>
<dbReference type="OrthoDB" id="10640788at2759"/>
<evidence type="ECO:0000313" key="3">
    <source>
        <dbReference type="Proteomes" id="UP000756346"/>
    </source>
</evidence>